<keyword evidence="1" id="KW-0472">Membrane</keyword>
<keyword evidence="1" id="KW-0812">Transmembrane</keyword>
<name>A0A8H5JMV6_9HYPO</name>
<feature type="transmembrane region" description="Helical" evidence="1">
    <location>
        <begin position="320"/>
        <end position="342"/>
    </location>
</feature>
<dbReference type="PANTHER" id="PTHR33112:SF16">
    <property type="entry name" value="HETEROKARYON INCOMPATIBILITY DOMAIN-CONTAINING PROTEIN"/>
    <property type="match status" value="1"/>
</dbReference>
<gene>
    <name evidence="3" type="ORF">FNAPI_5540</name>
</gene>
<proteinExistence type="predicted"/>
<feature type="transmembrane region" description="Helical" evidence="1">
    <location>
        <begin position="278"/>
        <end position="299"/>
    </location>
</feature>
<dbReference type="EMBL" id="JAAOAO010000202">
    <property type="protein sequence ID" value="KAF5557118.1"/>
    <property type="molecule type" value="Genomic_DNA"/>
</dbReference>
<accession>A0A8H5JMV6</accession>
<organism evidence="3 4">
    <name type="scientific">Fusarium napiforme</name>
    <dbReference type="NCBI Taxonomy" id="42672"/>
    <lineage>
        <taxon>Eukaryota</taxon>
        <taxon>Fungi</taxon>
        <taxon>Dikarya</taxon>
        <taxon>Ascomycota</taxon>
        <taxon>Pezizomycotina</taxon>
        <taxon>Sordariomycetes</taxon>
        <taxon>Hypocreomycetidae</taxon>
        <taxon>Hypocreales</taxon>
        <taxon>Nectriaceae</taxon>
        <taxon>Fusarium</taxon>
        <taxon>Fusarium fujikuroi species complex</taxon>
    </lineage>
</organism>
<dbReference type="AlphaFoldDB" id="A0A8H5JMV6"/>
<dbReference type="Pfam" id="PF06985">
    <property type="entry name" value="HET"/>
    <property type="match status" value="1"/>
</dbReference>
<feature type="transmembrane region" description="Helical" evidence="1">
    <location>
        <begin position="200"/>
        <end position="219"/>
    </location>
</feature>
<evidence type="ECO:0000313" key="3">
    <source>
        <dbReference type="EMBL" id="KAF5557118.1"/>
    </source>
</evidence>
<feature type="transmembrane region" description="Helical" evidence="1">
    <location>
        <begin position="167"/>
        <end position="188"/>
    </location>
</feature>
<reference evidence="3 4" key="1">
    <citation type="submission" date="2020-05" db="EMBL/GenBank/DDBJ databases">
        <title>Identification and distribution of gene clusters putatively required for synthesis of sphingolipid metabolism inhibitors in phylogenetically diverse species of the filamentous fungus Fusarium.</title>
        <authorList>
            <person name="Kim H.-S."/>
            <person name="Busman M."/>
            <person name="Brown D.W."/>
            <person name="Divon H."/>
            <person name="Uhlig S."/>
            <person name="Proctor R.H."/>
        </authorList>
    </citation>
    <scope>NUCLEOTIDE SEQUENCE [LARGE SCALE GENOMIC DNA]</scope>
    <source>
        <strain evidence="3 4">NRRL 25196</strain>
    </source>
</reference>
<dbReference type="Proteomes" id="UP000574317">
    <property type="component" value="Unassembled WGS sequence"/>
</dbReference>
<evidence type="ECO:0000259" key="2">
    <source>
        <dbReference type="Pfam" id="PF06985"/>
    </source>
</evidence>
<feature type="transmembrane region" description="Helical" evidence="1">
    <location>
        <begin position="231"/>
        <end position="250"/>
    </location>
</feature>
<evidence type="ECO:0000256" key="1">
    <source>
        <dbReference type="SAM" id="Phobius"/>
    </source>
</evidence>
<feature type="domain" description="Heterokaryon incompatibility" evidence="2">
    <location>
        <begin position="610"/>
        <end position="763"/>
    </location>
</feature>
<dbReference type="PANTHER" id="PTHR33112">
    <property type="entry name" value="DOMAIN PROTEIN, PUTATIVE-RELATED"/>
    <property type="match status" value="1"/>
</dbReference>
<feature type="transmembrane region" description="Helical" evidence="1">
    <location>
        <begin position="108"/>
        <end position="129"/>
    </location>
</feature>
<protein>
    <submittedName>
        <fullName evidence="3">Ankyrin repeat domain-containing protein</fullName>
    </submittedName>
</protein>
<keyword evidence="1" id="KW-1133">Transmembrane helix</keyword>
<evidence type="ECO:0000313" key="4">
    <source>
        <dbReference type="Proteomes" id="UP000574317"/>
    </source>
</evidence>
<sequence>MATLDICAFSCKGIDMAIKNYRPWTNCKAAAAFLVPWVDHKTVNMTDLVTYLQSFGGTDVPEYRAMNWFFCAKECANREMNQWLIHKPMSICKDEMCEVWEWDGNADIVGVGMMLVYLMGAILASLYVASFLSSMYVENDYTTFKTRTPCKEQGFWDNIRSMFYNSLGAFHTGLGLLTASVLLATLIICGRKESVYDINMSRLACAILTASYFLTLPVYVDIERKKKSGYFMGFVIWLLFTAVMCMSYTAEAAARLHGRVPFEANCWDSKASFKASSAIFAFYLLPVVTAILAGLAYLVGKCTKRPADKVPVLGWLFFRVPWRVLSSIFFFIFMWTALGSLFTLRADIASVNGGGVQESEGSWGFGQILALATWVPVIEETIVILYNYIPRSFGIYHWPPLITAMAESNSLPQLVAATVVDIVHPSLQLCSSCASFPWPSGLGTERLFHEYLNLNEKFSSLQASADEGCALCRFIWSLIINDSRVTKELLESEEFAKGSIELHMTKTEAALTLHLMVECSELEVMGKFKTRHIKDFTEENIQHELGDLIEHQIQPWMESCCARLSNHENCGPKHSASGLPTRLVDVGKGNDPLIKLVDVKSSNHIQDFAYLILSYCWGSGNESSKTTENNLKARFCGFSVSELPKTIRDAILLTRMMGCRYLWVDAMCIIQGPSGDFHSESTRMGDYYSNAECCISASAATDSQQGFLTGRPLARFPMESIAMKIARYGEPGYSIFKLDHNALGGKKRLLASPLTKRGWCLQETALSKRIVHWTLRGVFLECHSSLFLEGKKDPWEYKGLEMGTSQDTSLSPREVMVMPDEDILFSKGWYQLVADFSKTKLTYETDRLYAIHGLASMLIRRLNAEYFNGLFRGSIAQGLLWYHPTRSHGACKRPETAQLPSWCWASSCPVEFMRIRRTPIYIRDDHPDRPLRFPTHPGAISTVEDTTSRLYIRAPIIQLEIGKNYVGFIKASDSRDTVSYDAEWGEGFSVLWMPVVSLWGPVGMA</sequence>
<comment type="caution">
    <text evidence="3">The sequence shown here is derived from an EMBL/GenBank/DDBJ whole genome shotgun (WGS) entry which is preliminary data.</text>
</comment>
<keyword evidence="4" id="KW-1185">Reference proteome</keyword>
<dbReference type="InterPro" id="IPR010730">
    <property type="entry name" value="HET"/>
</dbReference>